<keyword evidence="3" id="KW-0106">Calcium</keyword>
<dbReference type="Gene3D" id="2.160.20.10">
    <property type="entry name" value="Single-stranded right-handed beta-helix, Pectin lyase-like"/>
    <property type="match status" value="1"/>
</dbReference>
<dbReference type="PANTHER" id="PTHR34819:SF3">
    <property type="entry name" value="CELL SURFACE PROTEIN"/>
    <property type="match status" value="1"/>
</dbReference>
<protein>
    <submittedName>
        <fullName evidence="6">Large cysteine-rich periplasmic protein OmcB</fullName>
    </submittedName>
</protein>
<keyword evidence="7" id="KW-1185">Reference proteome</keyword>
<dbReference type="InterPro" id="IPR003644">
    <property type="entry name" value="Calx_beta"/>
</dbReference>
<evidence type="ECO:0000256" key="4">
    <source>
        <dbReference type="SAM" id="MobiDB-lite"/>
    </source>
</evidence>
<dbReference type="InterPro" id="IPR051172">
    <property type="entry name" value="Chlamydia_OmcB"/>
</dbReference>
<feature type="region of interest" description="Disordered" evidence="4">
    <location>
        <begin position="1333"/>
        <end position="1352"/>
    </location>
</feature>
<sequence>MFESHRGLIRRRPSSARGRRRGVAVERLERRELLATFLVQNVNDDLNSGSLRWALTQAQADSDPTSLIKFQIGGAGVKTIPLGSPLPTVSHPTTIDGTSQGAYAGTPLVELDASALKSTDAALTVTAGGSTVKALAINGCPGTAILLDQGGGNVVAACTIGTTADGSAAKANGVGIAIANSSNNTIGGTAAGAGNVIAGNTGDGIRATAAGATGEVIQGNLIGVSRVAAQAGLSLGAGFDGLQFNDTIGWVPPEPRVAVGNSLVMETVNTTLRISNRDGTTVSTTDMSAFFPNAVADDLIPQGVFYDEIAGRFVVFAMETNSSASTSFLDVAFSDAGNESSFSAKYRISVKSGSDLAFEPKFGYNADAVALSFNMYTGGTTYAGVQLLSIATSSIGAASLTTATVSRPDDYTLIPASMHGATAGQPMYFVEADPQTSSSNKVHVLAWANPLNASSAFTDSVVTVAAYSSPPDASQAGSGSLIYTSDAYIQSVAWRDNRLVATQTIASGGVAAARWYEFSTDASTPSATPTLAQSGTVTRPGGAAVYYPAMDIDAAGDLGMTFMSSSSTEYMSMYVTGQVVGATAGSMLAPTLARAGQAPYTPFDPAPYAAGYNSSITLDPAGGTFWAASEYAVPAQDGANWGTWIQGFSLSSAVSFTYKAMGNGGSGILLNGASGVVIGGTAAGAGNVIGANGADGVRTTGGSSGTLIQGNYIGTNASGDATLGNVGDGLNLQTDANTVGGTTLAALNVVSGNKQAGIAVSSSAGNLIQGNYVGVLRSGAAALANGDDGILVTTGTGTTIGGTVAGAGNLVSGNGGVGIHLNAAFTKPNTTGTLIAGNLVGVNASGTAAIPNKGVGIFQDGADATTIGGTAAAARNVVSGNGDDGISMGPGDHSLVVGNYVGTDITGTLAIANKNNGLDWTGASYATVGGTTAAARNVISGNAGGGINSFVVGDNGHELIQGNYIGVDVTGGKALPNGATGVRIAGPTNNTIGGTTAAAANVISGNGKDGIEFTVGTAAGTVVQGNYIGTNAAGATNLGNAGTGIVIWSDDVTIGGTAAGAGNVIAYNKGGTLDQGDGIRFIFDVHHNSILSNSIHDNAGLGINFGNGPTPNHVDGAGATPGPNDYQNYPVIASAVIGGGGIEIKGTLNAGASASYLVQFFWSPAADPSGYGEGQYYIGSATVTTGADHNGSFDAIFPGVDIPGGSAISATATDASGNTSEFSADVETVVIADVSIAGSASSASSPAHAGDTLTYTFTVSNSGPDPAHGVVFSDTLPASLAYVGGSWTSSVGGVTPTVSGQSITAALPTIPVGGSVVLTFQVTTLAAATPSVSNTASVTTTDQDPDPANDSATVTTTVDTSADLAVTSLAVSTAGPYYAGQSFTYAFTVINKGPSTATGVQVVDTLPAGLTFVSASGGGTYAGGKVTFSIPSLSATASASYTVTVTPGASAAEAPVVNVVSVGGSDFDPDHSNDSAQVSTTVLPSADLSVAVVARDSGSNVVTSALAGQTLTYTITASNGNLSDATGVVVKFTLPAGATFVSATGGATPTGGVITFPSFSLAANGSQPFTVQVKAAAVSTSTATAGSATISGGQHDPDGTNNNGSAAVTVQPLSDLGVAVVASSPRLYVGESLTYTITVTNAGPSTDTAVRVVDTLPAGMTVMSAVSSVPGVAPAISGNTVTADLGQLGVTTGLPTLPTITIVAVPSAAATGNVTNTVTITGVADPSDSTARAATEVDPSADLAVSLSAPSSVLVHGQLHYTLTVTNKGPSAATGIQLVDALPPGVQFVSATGGVTPDADGHLTFQVASLPAAAGANAATFDVIVIPQLPAVGATISSTATVAAVEHDPAGGNNAAAASTKVNPAVDLAVSRLSASPDPVVVGSTLTVTYVVTNNGPSPATNVRVAAPMASGMSFGGGSASPSGTVSAQGSSVVAVLGTLAPGASATVTFTVTPGAVGGLTTSATATATEQDPDSSNNAASVTTTVLDRLGTIAFAASSYSVDEGAGSATITVSRVDGTRGTVSVDYRTVAVNATPGLDFTPVSGTLTFGPGETSKTITVPVLANPWDAVNEVLDVVLGNVRSADTPGQALAGTPSTTRLTIVDTDPNTTPLAVSAFQWTGAINGISQVLVTFNKPLMASAATDASNYLLQSVGADGKYGTGDESRVPVAAAYDPSTFTVTLTPTAALPANTFFHISLKGSAGGLEDLGGNELTGDGATAGTDYTAMFARGTSLRYYTPTNDLVTLTLARGGVLDDLLTGNGQGQRLTVVNRVARKSVLSGSVKTLAGKNGQAYLGETIWGLGRFGDVRVKMHAPQFLLNYYPFSPGSRASQMGTRGPVTVTSAASAAPAARVRALHAMSRPFHAFRR</sequence>
<dbReference type="EMBL" id="CP042997">
    <property type="protein sequence ID" value="QEH31992.1"/>
    <property type="molecule type" value="Genomic_DNA"/>
</dbReference>
<dbReference type="RefSeq" id="WP_148590851.1">
    <property type="nucleotide sequence ID" value="NZ_CP042997.1"/>
</dbReference>
<evidence type="ECO:0000256" key="3">
    <source>
        <dbReference type="ARBA" id="ARBA00022837"/>
    </source>
</evidence>
<dbReference type="OrthoDB" id="1758300at2"/>
<dbReference type="SUPFAM" id="SSF141072">
    <property type="entry name" value="CalX-like"/>
    <property type="match status" value="1"/>
</dbReference>
<dbReference type="InterPro" id="IPR001434">
    <property type="entry name" value="OmcB-like_DUF11"/>
</dbReference>
<dbReference type="SMART" id="SM00710">
    <property type="entry name" value="PbH1"/>
    <property type="match status" value="11"/>
</dbReference>
<proteinExistence type="predicted"/>
<dbReference type="Gene3D" id="2.60.40.10">
    <property type="entry name" value="Immunoglobulins"/>
    <property type="match status" value="2"/>
</dbReference>
<feature type="region of interest" description="Disordered" evidence="4">
    <location>
        <begin position="1586"/>
        <end position="1605"/>
    </location>
</feature>
<dbReference type="GO" id="GO:0007154">
    <property type="term" value="P:cell communication"/>
    <property type="evidence" value="ECO:0007669"/>
    <property type="project" value="InterPro"/>
</dbReference>
<evidence type="ECO:0000313" key="7">
    <source>
        <dbReference type="Proteomes" id="UP000324233"/>
    </source>
</evidence>
<keyword evidence="1" id="KW-0732">Signal</keyword>
<dbReference type="SUPFAM" id="SSF51126">
    <property type="entry name" value="Pectin lyase-like"/>
    <property type="match status" value="1"/>
</dbReference>
<dbReference type="Gene3D" id="2.60.40.740">
    <property type="match status" value="1"/>
</dbReference>
<feature type="domain" description="Calx-beta" evidence="5">
    <location>
        <begin position="1982"/>
        <end position="2079"/>
    </location>
</feature>
<dbReference type="Proteomes" id="UP000324233">
    <property type="component" value="Chromosome"/>
</dbReference>
<dbReference type="InterPro" id="IPR012334">
    <property type="entry name" value="Pectin_lyas_fold"/>
</dbReference>
<dbReference type="KEGG" id="agv:OJF2_04610"/>
<dbReference type="InterPro" id="IPR011050">
    <property type="entry name" value="Pectin_lyase_fold/virulence"/>
</dbReference>
<evidence type="ECO:0000259" key="5">
    <source>
        <dbReference type="SMART" id="SM00237"/>
    </source>
</evidence>
<gene>
    <name evidence="6" type="primary">omcB_1</name>
    <name evidence="6" type="ORF">OJF2_04610</name>
</gene>
<dbReference type="InterPro" id="IPR047589">
    <property type="entry name" value="DUF11_rpt"/>
</dbReference>
<feature type="compositionally biased region" description="Basic residues" evidence="4">
    <location>
        <begin position="7"/>
        <end position="20"/>
    </location>
</feature>
<dbReference type="InterPro" id="IPR006626">
    <property type="entry name" value="PbH1"/>
</dbReference>
<evidence type="ECO:0000313" key="6">
    <source>
        <dbReference type="EMBL" id="QEH31992.1"/>
    </source>
</evidence>
<keyword evidence="2" id="KW-0677">Repeat</keyword>
<dbReference type="Pfam" id="PF03160">
    <property type="entry name" value="Calx-beta"/>
    <property type="match status" value="1"/>
</dbReference>
<dbReference type="SMART" id="SM00237">
    <property type="entry name" value="Calx_beta"/>
    <property type="match status" value="1"/>
</dbReference>
<organism evidence="6 7">
    <name type="scientific">Aquisphaera giovannonii</name>
    <dbReference type="NCBI Taxonomy" id="406548"/>
    <lineage>
        <taxon>Bacteria</taxon>
        <taxon>Pseudomonadati</taxon>
        <taxon>Planctomycetota</taxon>
        <taxon>Planctomycetia</taxon>
        <taxon>Isosphaerales</taxon>
        <taxon>Isosphaeraceae</taxon>
        <taxon>Aquisphaera</taxon>
    </lineage>
</organism>
<dbReference type="PANTHER" id="PTHR34819">
    <property type="entry name" value="LARGE CYSTEINE-RICH PERIPLASMIC PROTEIN OMCB"/>
    <property type="match status" value="1"/>
</dbReference>
<accession>A0A5B9VUP0</accession>
<dbReference type="NCBIfam" id="TIGR01451">
    <property type="entry name" value="B_ant_repeat"/>
    <property type="match status" value="6"/>
</dbReference>
<dbReference type="InterPro" id="IPR038081">
    <property type="entry name" value="CalX-like_sf"/>
</dbReference>
<name>A0A5B9VUP0_9BACT</name>
<evidence type="ECO:0000256" key="2">
    <source>
        <dbReference type="ARBA" id="ARBA00022737"/>
    </source>
</evidence>
<dbReference type="Gene3D" id="2.60.40.2030">
    <property type="match status" value="1"/>
</dbReference>
<dbReference type="GO" id="GO:0016020">
    <property type="term" value="C:membrane"/>
    <property type="evidence" value="ECO:0007669"/>
    <property type="project" value="InterPro"/>
</dbReference>
<reference evidence="6 7" key="1">
    <citation type="submission" date="2019-08" db="EMBL/GenBank/DDBJ databases">
        <title>Deep-cultivation of Planctomycetes and their phenomic and genomic characterization uncovers novel biology.</title>
        <authorList>
            <person name="Wiegand S."/>
            <person name="Jogler M."/>
            <person name="Boedeker C."/>
            <person name="Pinto D."/>
            <person name="Vollmers J."/>
            <person name="Rivas-Marin E."/>
            <person name="Kohn T."/>
            <person name="Peeters S.H."/>
            <person name="Heuer A."/>
            <person name="Rast P."/>
            <person name="Oberbeckmann S."/>
            <person name="Bunk B."/>
            <person name="Jeske O."/>
            <person name="Meyerdierks A."/>
            <person name="Storesund J.E."/>
            <person name="Kallscheuer N."/>
            <person name="Luecker S."/>
            <person name="Lage O.M."/>
            <person name="Pohl T."/>
            <person name="Merkel B.J."/>
            <person name="Hornburger P."/>
            <person name="Mueller R.-W."/>
            <person name="Bruemmer F."/>
            <person name="Labrenz M."/>
            <person name="Spormann A.M."/>
            <person name="Op den Camp H."/>
            <person name="Overmann J."/>
            <person name="Amann R."/>
            <person name="Jetten M.S.M."/>
            <person name="Mascher T."/>
            <person name="Medema M.H."/>
            <person name="Devos D.P."/>
            <person name="Kaster A.-K."/>
            <person name="Ovreas L."/>
            <person name="Rohde M."/>
            <person name="Galperin M.Y."/>
            <person name="Jogler C."/>
        </authorList>
    </citation>
    <scope>NUCLEOTIDE SEQUENCE [LARGE SCALE GENOMIC DNA]</scope>
    <source>
        <strain evidence="6 7">OJF2</strain>
    </source>
</reference>
<feature type="compositionally biased region" description="Polar residues" evidence="4">
    <location>
        <begin position="1333"/>
        <end position="1342"/>
    </location>
</feature>
<evidence type="ECO:0000256" key="1">
    <source>
        <dbReference type="ARBA" id="ARBA00022729"/>
    </source>
</evidence>
<dbReference type="InterPro" id="IPR013783">
    <property type="entry name" value="Ig-like_fold"/>
</dbReference>
<dbReference type="Pfam" id="PF01345">
    <property type="entry name" value="DUF11"/>
    <property type="match status" value="6"/>
</dbReference>
<feature type="region of interest" description="Disordered" evidence="4">
    <location>
        <begin position="1"/>
        <end position="20"/>
    </location>
</feature>